<reference evidence="1 2" key="2">
    <citation type="submission" date="2018-06" db="EMBL/GenBank/DDBJ databases">
        <title>Metagenomic assembly of (sub)arctic Cyanobacteria and their associated microbiome from non-axenic cultures.</title>
        <authorList>
            <person name="Baurain D."/>
        </authorList>
    </citation>
    <scope>NUCLEOTIDE SEQUENCE [LARGE SCALE GENOMIC DNA]</scope>
    <source>
        <strain evidence="1">ULC066bin1</strain>
    </source>
</reference>
<comment type="caution">
    <text evidence="1">The sequence shown here is derived from an EMBL/GenBank/DDBJ whole genome shotgun (WGS) entry which is preliminary data.</text>
</comment>
<dbReference type="Pfam" id="PF05542">
    <property type="entry name" value="DUF760"/>
    <property type="match status" value="1"/>
</dbReference>
<accession>A0A2W4VXG1</accession>
<proteinExistence type="predicted"/>
<dbReference type="Proteomes" id="UP000249467">
    <property type="component" value="Unassembled WGS sequence"/>
</dbReference>
<reference evidence="1 2" key="1">
    <citation type="submission" date="2018-04" db="EMBL/GenBank/DDBJ databases">
        <authorList>
            <person name="Go L.Y."/>
            <person name="Mitchell J.A."/>
        </authorList>
    </citation>
    <scope>NUCLEOTIDE SEQUENCE [LARGE SCALE GENOMIC DNA]</scope>
    <source>
        <strain evidence="1">ULC066bin1</strain>
    </source>
</reference>
<dbReference type="PANTHER" id="PTHR33598:SF4">
    <property type="entry name" value="OS02G0833400 PROTEIN"/>
    <property type="match status" value="1"/>
</dbReference>
<dbReference type="InterPro" id="IPR008479">
    <property type="entry name" value="DUF760"/>
</dbReference>
<dbReference type="EMBL" id="QBML01000030">
    <property type="protein sequence ID" value="PZO37543.1"/>
    <property type="molecule type" value="Genomic_DNA"/>
</dbReference>
<dbReference type="PANTHER" id="PTHR33598">
    <property type="entry name" value="OS02G0833400 PROTEIN"/>
    <property type="match status" value="1"/>
</dbReference>
<dbReference type="AlphaFoldDB" id="A0A2W4VXG1"/>
<evidence type="ECO:0000313" key="1">
    <source>
        <dbReference type="EMBL" id="PZO37543.1"/>
    </source>
</evidence>
<evidence type="ECO:0000313" key="2">
    <source>
        <dbReference type="Proteomes" id="UP000249467"/>
    </source>
</evidence>
<organism evidence="1 2">
    <name type="scientific">Pseudanabaena frigida</name>
    <dbReference type="NCBI Taxonomy" id="945775"/>
    <lineage>
        <taxon>Bacteria</taxon>
        <taxon>Bacillati</taxon>
        <taxon>Cyanobacteriota</taxon>
        <taxon>Cyanophyceae</taxon>
        <taxon>Pseudanabaenales</taxon>
        <taxon>Pseudanabaenaceae</taxon>
        <taxon>Pseudanabaena</taxon>
    </lineage>
</organism>
<sequence length="103" mass="11394">MFNLGELNSGNNLLLDYLKKQSPETLATVAQSVSPEVQQIINQNIQNLVGILPPSHFNVSITTDRENLANLIGSAMMTGYFIRQMETRMQLDNSLDALSSPEV</sequence>
<gene>
    <name evidence="1" type="ORF">DCF19_18760</name>
</gene>
<evidence type="ECO:0008006" key="3">
    <source>
        <dbReference type="Google" id="ProtNLM"/>
    </source>
</evidence>
<name>A0A2W4VXG1_9CYAN</name>
<protein>
    <recommendedName>
        <fullName evidence="3">DUF760 domain-containing protein</fullName>
    </recommendedName>
</protein>